<dbReference type="Proteomes" id="UP000660862">
    <property type="component" value="Unassembled WGS sequence"/>
</dbReference>
<dbReference type="Gene3D" id="3.40.30.10">
    <property type="entry name" value="Glutaredoxin"/>
    <property type="match status" value="1"/>
</dbReference>
<dbReference type="EMBL" id="BMER01000006">
    <property type="protein sequence ID" value="GGH02925.1"/>
    <property type="molecule type" value="Genomic_DNA"/>
</dbReference>
<comment type="caution">
    <text evidence="3">The sequence shown here is derived from an EMBL/GenBank/DDBJ whole genome shotgun (WGS) entry which is preliminary data.</text>
</comment>
<dbReference type="InterPro" id="IPR036249">
    <property type="entry name" value="Thioredoxin-like_sf"/>
</dbReference>
<dbReference type="PROSITE" id="PS51352">
    <property type="entry name" value="THIOREDOXIN_2"/>
    <property type="match status" value="1"/>
</dbReference>
<gene>
    <name evidence="3" type="ORF">GCM10007415_43840</name>
</gene>
<feature type="domain" description="Thioredoxin" evidence="2">
    <location>
        <begin position="1"/>
        <end position="180"/>
    </location>
</feature>
<evidence type="ECO:0000256" key="1">
    <source>
        <dbReference type="SAM" id="SignalP"/>
    </source>
</evidence>
<dbReference type="InterPro" id="IPR013766">
    <property type="entry name" value="Thioredoxin_domain"/>
</dbReference>
<dbReference type="PANTHER" id="PTHR43640">
    <property type="entry name" value="OS07G0260300 PROTEIN"/>
    <property type="match status" value="1"/>
</dbReference>
<sequence length="199" mass="22015">MVILKNYPPFIFPALACLLLWMTMSGTARSQPVPIAGLTLTDIRTGSSWVVSTGADSATAFVFLSPECPLCQLYTKTLNELSAKYQSQIRFIGIFPGNSYSREEILAFASKYQLQIPIFSDPDFSATKALDVTITPTAVFVKHSRLLYFGAIDNWASDVGKKRTLITERYLADAIDQSLSHQIVTVARTEPIGCVLNMY</sequence>
<reference evidence="3" key="2">
    <citation type="submission" date="2020-09" db="EMBL/GenBank/DDBJ databases">
        <authorList>
            <person name="Sun Q."/>
            <person name="Zhou Y."/>
        </authorList>
    </citation>
    <scope>NUCLEOTIDE SEQUENCE</scope>
    <source>
        <strain evidence="3">CGMCC 1.12195</strain>
    </source>
</reference>
<dbReference type="AlphaFoldDB" id="A0A917MF67"/>
<keyword evidence="1" id="KW-0732">Signal</keyword>
<feature type="signal peptide" evidence="1">
    <location>
        <begin position="1"/>
        <end position="30"/>
    </location>
</feature>
<dbReference type="GO" id="GO:0016209">
    <property type="term" value="F:antioxidant activity"/>
    <property type="evidence" value="ECO:0007669"/>
    <property type="project" value="InterPro"/>
</dbReference>
<evidence type="ECO:0000259" key="2">
    <source>
        <dbReference type="PROSITE" id="PS51352"/>
    </source>
</evidence>
<organism evidence="3 4">
    <name type="scientific">Parapedobacter pyrenivorans</name>
    <dbReference type="NCBI Taxonomy" id="1305674"/>
    <lineage>
        <taxon>Bacteria</taxon>
        <taxon>Pseudomonadati</taxon>
        <taxon>Bacteroidota</taxon>
        <taxon>Sphingobacteriia</taxon>
        <taxon>Sphingobacteriales</taxon>
        <taxon>Sphingobacteriaceae</taxon>
        <taxon>Parapedobacter</taxon>
    </lineage>
</organism>
<dbReference type="SUPFAM" id="SSF52833">
    <property type="entry name" value="Thioredoxin-like"/>
    <property type="match status" value="1"/>
</dbReference>
<proteinExistence type="predicted"/>
<dbReference type="Pfam" id="PF00578">
    <property type="entry name" value="AhpC-TSA"/>
    <property type="match status" value="1"/>
</dbReference>
<accession>A0A917MF67</accession>
<name>A0A917MF67_9SPHI</name>
<dbReference type="InterPro" id="IPR047262">
    <property type="entry name" value="PRX-like1"/>
</dbReference>
<protein>
    <recommendedName>
        <fullName evidence="2">Thioredoxin domain-containing protein</fullName>
    </recommendedName>
</protein>
<feature type="chain" id="PRO_5036742527" description="Thioredoxin domain-containing protein" evidence="1">
    <location>
        <begin position="31"/>
        <end position="199"/>
    </location>
</feature>
<dbReference type="PANTHER" id="PTHR43640:SF1">
    <property type="entry name" value="THIOREDOXIN-DEPENDENT PEROXIREDOXIN"/>
    <property type="match status" value="1"/>
</dbReference>
<reference evidence="3" key="1">
    <citation type="journal article" date="2014" name="Int. J. Syst. Evol. Microbiol.">
        <title>Complete genome sequence of Corynebacterium casei LMG S-19264T (=DSM 44701T), isolated from a smear-ripened cheese.</title>
        <authorList>
            <consortium name="US DOE Joint Genome Institute (JGI-PGF)"/>
            <person name="Walter F."/>
            <person name="Albersmeier A."/>
            <person name="Kalinowski J."/>
            <person name="Ruckert C."/>
        </authorList>
    </citation>
    <scope>NUCLEOTIDE SEQUENCE</scope>
    <source>
        <strain evidence="3">CGMCC 1.12195</strain>
    </source>
</reference>
<evidence type="ECO:0000313" key="3">
    <source>
        <dbReference type="EMBL" id="GGH02925.1"/>
    </source>
</evidence>
<dbReference type="GO" id="GO:0016491">
    <property type="term" value="F:oxidoreductase activity"/>
    <property type="evidence" value="ECO:0007669"/>
    <property type="project" value="InterPro"/>
</dbReference>
<keyword evidence="4" id="KW-1185">Reference proteome</keyword>
<evidence type="ECO:0000313" key="4">
    <source>
        <dbReference type="Proteomes" id="UP000660862"/>
    </source>
</evidence>
<dbReference type="InterPro" id="IPR000866">
    <property type="entry name" value="AhpC/TSA"/>
</dbReference>